<comment type="caution">
    <text evidence="20">The sequence shown here is derived from an EMBL/GenBank/DDBJ whole genome shotgun (WGS) entry which is preliminary data.</text>
</comment>
<dbReference type="InterPro" id="IPR014014">
    <property type="entry name" value="RNA_helicase_DEAD_Q_motif"/>
</dbReference>
<evidence type="ECO:0000256" key="12">
    <source>
        <dbReference type="PROSITE-ProRule" id="PRU00552"/>
    </source>
</evidence>
<reference evidence="20 21" key="1">
    <citation type="journal article" date="2019" name="Sci. Rep.">
        <title>Comparative genomics of chytrid fungi reveal insights into the obligate biotrophic and pathogenic lifestyle of Synchytrium endobioticum.</title>
        <authorList>
            <person name="van de Vossenberg B.T.L.H."/>
            <person name="Warris S."/>
            <person name="Nguyen H.D.T."/>
            <person name="van Gent-Pelzer M.P.E."/>
            <person name="Joly D.L."/>
            <person name="van de Geest H.C."/>
            <person name="Bonants P.J.M."/>
            <person name="Smith D.S."/>
            <person name="Levesque C.A."/>
            <person name="van der Lee T.A.J."/>
        </authorList>
    </citation>
    <scope>NUCLEOTIDE SEQUENCE [LARGE SCALE GENOMIC DNA]</scope>
    <source>
        <strain evidence="20 21">CBS 675.73</strain>
    </source>
</reference>
<feature type="domain" description="Helicase C-terminal" evidence="18">
    <location>
        <begin position="271"/>
        <end position="461"/>
    </location>
</feature>
<dbReference type="Proteomes" id="UP000320333">
    <property type="component" value="Unassembled WGS sequence"/>
</dbReference>
<evidence type="ECO:0000313" key="20">
    <source>
        <dbReference type="EMBL" id="TPX78605.1"/>
    </source>
</evidence>
<name>A0A507FTB1_9FUNG</name>
<evidence type="ECO:0000259" key="19">
    <source>
        <dbReference type="PROSITE" id="PS51195"/>
    </source>
</evidence>
<evidence type="ECO:0000256" key="14">
    <source>
        <dbReference type="RuleBase" id="RU365068"/>
    </source>
</evidence>
<dbReference type="InterPro" id="IPR056330">
    <property type="entry name" value="CTT_SPB4"/>
</dbReference>
<dbReference type="SUPFAM" id="SSF52540">
    <property type="entry name" value="P-loop containing nucleoside triphosphate hydrolases"/>
    <property type="match status" value="2"/>
</dbReference>
<dbReference type="GO" id="GO:0005524">
    <property type="term" value="F:ATP binding"/>
    <property type="evidence" value="ECO:0007669"/>
    <property type="project" value="UniProtKB-UniRule"/>
</dbReference>
<evidence type="ECO:0000256" key="5">
    <source>
        <dbReference type="ARBA" id="ARBA00022801"/>
    </source>
</evidence>
<comment type="subcellular location">
    <subcellularLocation>
        <location evidence="1">Nucleus</location>
        <location evidence="1">Nucleolus</location>
    </subcellularLocation>
</comment>
<dbReference type="Pfam" id="PF13959">
    <property type="entry name" value="CTE_SPB4"/>
    <property type="match status" value="1"/>
</dbReference>
<dbReference type="PROSITE" id="PS51192">
    <property type="entry name" value="HELICASE_ATP_BIND_1"/>
    <property type="match status" value="1"/>
</dbReference>
<evidence type="ECO:0000256" key="13">
    <source>
        <dbReference type="RuleBase" id="RU000492"/>
    </source>
</evidence>
<feature type="compositionally biased region" description="Basic and acidic residues" evidence="16">
    <location>
        <begin position="659"/>
        <end position="675"/>
    </location>
</feature>
<dbReference type="PROSITE" id="PS51195">
    <property type="entry name" value="Q_MOTIF"/>
    <property type="match status" value="1"/>
</dbReference>
<evidence type="ECO:0000256" key="9">
    <source>
        <dbReference type="ARBA" id="ARBA00023054"/>
    </source>
</evidence>
<comment type="similarity">
    <text evidence="10">Belongs to the DEAD box helicase family. DDX55/SPB4 subfamily.</text>
</comment>
<feature type="domain" description="DEAD-box RNA helicase Q" evidence="19">
    <location>
        <begin position="10"/>
        <end position="38"/>
    </location>
</feature>
<feature type="coiled-coil region" evidence="15">
    <location>
        <begin position="551"/>
        <end position="594"/>
    </location>
</feature>
<evidence type="ECO:0000256" key="11">
    <source>
        <dbReference type="ARBA" id="ARBA00047984"/>
    </source>
</evidence>
<dbReference type="Gene3D" id="3.40.50.300">
    <property type="entry name" value="P-loop containing nucleotide triphosphate hydrolases"/>
    <property type="match status" value="2"/>
</dbReference>
<dbReference type="GO" id="GO:0003723">
    <property type="term" value="F:RNA binding"/>
    <property type="evidence" value="ECO:0007669"/>
    <property type="project" value="UniProtKB-UniRule"/>
</dbReference>
<dbReference type="SMART" id="SM00487">
    <property type="entry name" value="DEXDc"/>
    <property type="match status" value="1"/>
</dbReference>
<evidence type="ECO:0000259" key="18">
    <source>
        <dbReference type="PROSITE" id="PS51194"/>
    </source>
</evidence>
<evidence type="ECO:0000256" key="3">
    <source>
        <dbReference type="ARBA" id="ARBA00022552"/>
    </source>
</evidence>
<evidence type="ECO:0000256" key="7">
    <source>
        <dbReference type="ARBA" id="ARBA00022840"/>
    </source>
</evidence>
<feature type="compositionally biased region" description="Basic and acidic residues" evidence="16">
    <location>
        <begin position="684"/>
        <end position="693"/>
    </location>
</feature>
<dbReference type="GO" id="GO:0016887">
    <property type="term" value="F:ATP hydrolysis activity"/>
    <property type="evidence" value="ECO:0007669"/>
    <property type="project" value="RHEA"/>
</dbReference>
<sequence length="693" mass="76893">MSDNDVASAGTWDTIKVSPQMLDTLALVGFSQMTPVQAATIPLFLAYKDVIVEAVTGSGKTLAFIIPIIEILLRREDKWEKNEIGALIITPTRELAKQIYDVVSTFLKFLNPEDPDSPSNKTHHLAHQLFIGGTSVNQDIASFKSHGGNIIIGTPGRLEDLLTTRTLIFNTKNLAVLVLDEADRLLEFESSVTAILNRLPKQRRTGLFSATMTEALDGIVKAGLRNPVKVVVKVDALAQDPNPSSKKMERTNQVTPASLSIMYTIIEPNEKLCELLFHLRKYPQAKTIVYFATCAIVDYMYTVLSFGKGEDGAGVATAGKSKKKKGKGGVKQATGFVQYTEGILIFSLHGKMNPKRREAVYEKFTKCTEPCILLTTDVSSRGLDIPDVDWVIQFDPPQDPKSFSHRCGRTARAGRVGSAVVYLSEKEDTYVEFLRIRKIPLSPLDRSIHDEISATSETDLPIINTAEVNKILRSLAKSDKDTHDKSIKAFTSWIRSYQEHQASSIFRIKGVDFGALANSFGILRMPKVPELKNVKIVGFIEDRVNTSEIPFKNAQREKQRIENQAKAATATAAEEEAQRQAAALKRKKHKIETVSWSQQKAAKEKREERRVKKIRKKEAIGRVNALRNENSTLATATATAGLKRKGSIDESSGAASTAVDDKADWLEMQREAREMKKAKKGGKGRSDLFEEDE</sequence>
<dbReference type="EMBL" id="QEAP01000002">
    <property type="protein sequence ID" value="TPX78605.1"/>
    <property type="molecule type" value="Genomic_DNA"/>
</dbReference>
<dbReference type="CDD" id="cd18787">
    <property type="entry name" value="SF2_C_DEAD"/>
    <property type="match status" value="1"/>
</dbReference>
<evidence type="ECO:0000256" key="16">
    <source>
        <dbReference type="SAM" id="MobiDB-lite"/>
    </source>
</evidence>
<dbReference type="Pfam" id="PF00270">
    <property type="entry name" value="DEAD"/>
    <property type="match status" value="1"/>
</dbReference>
<dbReference type="AlphaFoldDB" id="A0A507FTB1"/>
<dbReference type="FunFam" id="3.40.50.300:FF:000877">
    <property type="entry name" value="RNA helicase"/>
    <property type="match status" value="1"/>
</dbReference>
<feature type="region of interest" description="Disordered" evidence="16">
    <location>
        <begin position="635"/>
        <end position="693"/>
    </location>
</feature>
<keyword evidence="2" id="KW-0690">Ribosome biogenesis</keyword>
<keyword evidence="5 13" id="KW-0378">Hydrolase</keyword>
<evidence type="ECO:0000256" key="8">
    <source>
        <dbReference type="ARBA" id="ARBA00022884"/>
    </source>
</evidence>
<dbReference type="PROSITE" id="PS00039">
    <property type="entry name" value="DEAD_ATP_HELICASE"/>
    <property type="match status" value="1"/>
</dbReference>
<dbReference type="OrthoDB" id="7396459at2759"/>
<dbReference type="Pfam" id="PF00271">
    <property type="entry name" value="Helicase_C"/>
    <property type="match status" value="1"/>
</dbReference>
<dbReference type="InterPro" id="IPR014001">
    <property type="entry name" value="Helicase_ATP-bd"/>
</dbReference>
<dbReference type="PANTHER" id="PTHR24031">
    <property type="entry name" value="RNA HELICASE"/>
    <property type="match status" value="1"/>
</dbReference>
<dbReference type="PROSITE" id="PS51194">
    <property type="entry name" value="HELICASE_CTER"/>
    <property type="match status" value="1"/>
</dbReference>
<dbReference type="EC" id="3.6.4.13" evidence="14"/>
<evidence type="ECO:0000256" key="10">
    <source>
        <dbReference type="ARBA" id="ARBA00038002"/>
    </source>
</evidence>
<keyword evidence="6 13" id="KW-0347">Helicase</keyword>
<comment type="function">
    <text evidence="14">RNA helicase.</text>
</comment>
<keyword evidence="9 15" id="KW-0175">Coiled coil</keyword>
<feature type="domain" description="Helicase ATP-binding" evidence="17">
    <location>
        <begin position="41"/>
        <end position="230"/>
    </location>
</feature>
<dbReference type="SMART" id="SM00490">
    <property type="entry name" value="HELICc"/>
    <property type="match status" value="1"/>
</dbReference>
<evidence type="ECO:0000259" key="17">
    <source>
        <dbReference type="PROSITE" id="PS51192"/>
    </source>
</evidence>
<evidence type="ECO:0000313" key="21">
    <source>
        <dbReference type="Proteomes" id="UP000320333"/>
    </source>
</evidence>
<evidence type="ECO:0000256" key="4">
    <source>
        <dbReference type="ARBA" id="ARBA00022741"/>
    </source>
</evidence>
<dbReference type="CDD" id="cd17960">
    <property type="entry name" value="DEADc_DDX55"/>
    <property type="match status" value="1"/>
</dbReference>
<dbReference type="STRING" id="246404.A0A507FTB1"/>
<accession>A0A507FTB1</accession>
<dbReference type="GO" id="GO:0006364">
    <property type="term" value="P:rRNA processing"/>
    <property type="evidence" value="ECO:0007669"/>
    <property type="project" value="UniProtKB-KW"/>
</dbReference>
<protein>
    <recommendedName>
        <fullName evidence="14">ATP-dependent RNA helicase</fullName>
        <ecNumber evidence="14">3.6.4.13</ecNumber>
    </recommendedName>
</protein>
<dbReference type="Pfam" id="PF23681">
    <property type="entry name" value="CTT_SPB4"/>
    <property type="match status" value="1"/>
</dbReference>
<comment type="catalytic activity">
    <reaction evidence="11 14">
        <text>ATP + H2O = ADP + phosphate + H(+)</text>
        <dbReference type="Rhea" id="RHEA:13065"/>
        <dbReference type="ChEBI" id="CHEBI:15377"/>
        <dbReference type="ChEBI" id="CHEBI:15378"/>
        <dbReference type="ChEBI" id="CHEBI:30616"/>
        <dbReference type="ChEBI" id="CHEBI:43474"/>
        <dbReference type="ChEBI" id="CHEBI:456216"/>
        <dbReference type="EC" id="3.6.4.13"/>
    </reaction>
</comment>
<organism evidence="20 21">
    <name type="scientific">Chytriomyces confervae</name>
    <dbReference type="NCBI Taxonomy" id="246404"/>
    <lineage>
        <taxon>Eukaryota</taxon>
        <taxon>Fungi</taxon>
        <taxon>Fungi incertae sedis</taxon>
        <taxon>Chytridiomycota</taxon>
        <taxon>Chytridiomycota incertae sedis</taxon>
        <taxon>Chytridiomycetes</taxon>
        <taxon>Chytridiales</taxon>
        <taxon>Chytriomycetaceae</taxon>
        <taxon>Chytriomyces</taxon>
    </lineage>
</organism>
<evidence type="ECO:0000256" key="2">
    <source>
        <dbReference type="ARBA" id="ARBA00022517"/>
    </source>
</evidence>
<keyword evidence="7 13" id="KW-0067">ATP-binding</keyword>
<evidence type="ECO:0000256" key="1">
    <source>
        <dbReference type="ARBA" id="ARBA00004604"/>
    </source>
</evidence>
<dbReference type="InterPro" id="IPR000629">
    <property type="entry name" value="RNA-helicase_DEAD-box_CS"/>
</dbReference>
<evidence type="ECO:0000256" key="6">
    <source>
        <dbReference type="ARBA" id="ARBA00022806"/>
    </source>
</evidence>
<keyword evidence="3" id="KW-0698">rRNA processing</keyword>
<dbReference type="GO" id="GO:0005730">
    <property type="term" value="C:nucleolus"/>
    <property type="evidence" value="ECO:0007669"/>
    <property type="project" value="UniProtKB-SubCell"/>
</dbReference>
<dbReference type="InterPro" id="IPR027417">
    <property type="entry name" value="P-loop_NTPase"/>
</dbReference>
<keyword evidence="4 13" id="KW-0547">Nucleotide-binding</keyword>
<dbReference type="InterPro" id="IPR011545">
    <property type="entry name" value="DEAD/DEAH_box_helicase_dom"/>
</dbReference>
<comment type="domain">
    <text evidence="14">The Q motif is unique to and characteristic of the DEAD box family of RNA helicases and controls ATP binding and hydrolysis.</text>
</comment>
<gene>
    <name evidence="20" type="ORF">CcCBS67573_g00129</name>
</gene>
<keyword evidence="8 14" id="KW-0694">RNA-binding</keyword>
<keyword evidence="21" id="KW-1185">Reference proteome</keyword>
<proteinExistence type="inferred from homology"/>
<feature type="short sequence motif" description="Q motif" evidence="12">
    <location>
        <begin position="10"/>
        <end position="38"/>
    </location>
</feature>
<dbReference type="SMART" id="SM01178">
    <property type="entry name" value="DUF4217"/>
    <property type="match status" value="1"/>
</dbReference>
<evidence type="ECO:0000256" key="15">
    <source>
        <dbReference type="SAM" id="Coils"/>
    </source>
</evidence>
<dbReference type="InterPro" id="IPR025313">
    <property type="entry name" value="SPB4-like_CTE"/>
</dbReference>
<dbReference type="InterPro" id="IPR001650">
    <property type="entry name" value="Helicase_C-like"/>
</dbReference>
<dbReference type="GO" id="GO:0003724">
    <property type="term" value="F:RNA helicase activity"/>
    <property type="evidence" value="ECO:0007669"/>
    <property type="project" value="UniProtKB-EC"/>
</dbReference>